<dbReference type="InParanoid" id="A0A151Z4E1"/>
<dbReference type="PANTHER" id="PTHR11364">
    <property type="entry name" value="THIOSULFATE SULFERTANSFERASE"/>
    <property type="match status" value="1"/>
</dbReference>
<evidence type="ECO:0000313" key="6">
    <source>
        <dbReference type="EMBL" id="KYQ88808.1"/>
    </source>
</evidence>
<comment type="caution">
    <text evidence="6">The sequence shown here is derived from an EMBL/GenBank/DDBJ whole genome shotgun (WGS) entry which is preliminary data.</text>
</comment>
<proteinExistence type="predicted"/>
<dbReference type="OMA" id="NNNWFAS"/>
<dbReference type="CDD" id="cd01448">
    <property type="entry name" value="TST_Repeat_1"/>
    <property type="match status" value="1"/>
</dbReference>
<evidence type="ECO:0000256" key="2">
    <source>
        <dbReference type="ARBA" id="ARBA00022490"/>
    </source>
</evidence>
<reference evidence="6 7" key="1">
    <citation type="submission" date="2015-12" db="EMBL/GenBank/DDBJ databases">
        <title>Dictyostelia acquired genes for synthesis and detection of signals that induce cell-type specialization by lateral gene transfer from prokaryotes.</title>
        <authorList>
            <person name="Gloeckner G."/>
            <person name="Schaap P."/>
        </authorList>
    </citation>
    <scope>NUCLEOTIDE SEQUENCE [LARGE SCALE GENOMIC DNA]</scope>
    <source>
        <strain evidence="6 7">TK</strain>
    </source>
</reference>
<dbReference type="InterPro" id="IPR001763">
    <property type="entry name" value="Rhodanese-like_dom"/>
</dbReference>
<dbReference type="GO" id="GO:0005739">
    <property type="term" value="C:mitochondrion"/>
    <property type="evidence" value="ECO:0007669"/>
    <property type="project" value="TreeGrafter"/>
</dbReference>
<feature type="domain" description="Rhodanese" evidence="5">
    <location>
        <begin position="211"/>
        <end position="322"/>
    </location>
</feature>
<dbReference type="Proteomes" id="UP000076078">
    <property type="component" value="Unassembled WGS sequence"/>
</dbReference>
<dbReference type="FunFam" id="3.40.250.10:FF:000015">
    <property type="entry name" value="Sulfurtransferase"/>
    <property type="match status" value="1"/>
</dbReference>
<dbReference type="OrthoDB" id="270167at2759"/>
<dbReference type="Gene3D" id="3.40.250.10">
    <property type="entry name" value="Rhodanese-like domain"/>
    <property type="match status" value="2"/>
</dbReference>
<keyword evidence="3" id="KW-0808">Transferase</keyword>
<dbReference type="PROSITE" id="PS50206">
    <property type="entry name" value="RHODANESE_3"/>
    <property type="match status" value="2"/>
</dbReference>
<dbReference type="Pfam" id="PF00581">
    <property type="entry name" value="Rhodanese"/>
    <property type="match status" value="2"/>
</dbReference>
<dbReference type="FunCoup" id="A0A151Z4E1">
    <property type="interactions" value="549"/>
</dbReference>
<evidence type="ECO:0000256" key="4">
    <source>
        <dbReference type="ARBA" id="ARBA00022737"/>
    </source>
</evidence>
<dbReference type="CDD" id="cd01449">
    <property type="entry name" value="TST_Repeat_2"/>
    <property type="match status" value="1"/>
</dbReference>
<dbReference type="SMART" id="SM00450">
    <property type="entry name" value="RHOD"/>
    <property type="match status" value="2"/>
</dbReference>
<dbReference type="InterPro" id="IPR036873">
    <property type="entry name" value="Rhodanese-like_dom_sf"/>
</dbReference>
<dbReference type="EMBL" id="LODT01000047">
    <property type="protein sequence ID" value="KYQ88808.1"/>
    <property type="molecule type" value="Genomic_DNA"/>
</dbReference>
<gene>
    <name evidence="6" type="ORF">DLAC_10605</name>
</gene>
<keyword evidence="2" id="KW-0963">Cytoplasm</keyword>
<accession>A0A151Z4E1</accession>
<feature type="domain" description="Rhodanese" evidence="5">
    <location>
        <begin position="58"/>
        <end position="178"/>
    </location>
</feature>
<evidence type="ECO:0000259" key="5">
    <source>
        <dbReference type="PROSITE" id="PS50206"/>
    </source>
</evidence>
<protein>
    <recommendedName>
        <fullName evidence="5">Rhodanese domain-containing protein</fullName>
    </recommendedName>
</protein>
<keyword evidence="4" id="KW-0677">Repeat</keyword>
<dbReference type="SUPFAM" id="SSF52821">
    <property type="entry name" value="Rhodanese/Cell cycle control phosphatase"/>
    <property type="match status" value="2"/>
</dbReference>
<dbReference type="AlphaFoldDB" id="A0A151Z4E1"/>
<keyword evidence="7" id="KW-1185">Reference proteome</keyword>
<name>A0A151Z4E1_TIELA</name>
<evidence type="ECO:0000256" key="3">
    <source>
        <dbReference type="ARBA" id="ARBA00022679"/>
    </source>
</evidence>
<evidence type="ECO:0000313" key="7">
    <source>
        <dbReference type="Proteomes" id="UP000076078"/>
    </source>
</evidence>
<dbReference type="PANTHER" id="PTHR11364:SF27">
    <property type="entry name" value="SULFURTRANSFERASE"/>
    <property type="match status" value="1"/>
</dbReference>
<evidence type="ECO:0000256" key="1">
    <source>
        <dbReference type="ARBA" id="ARBA00004496"/>
    </source>
</evidence>
<comment type="subcellular location">
    <subcellularLocation>
        <location evidence="1">Cytoplasm</location>
    </subcellularLocation>
</comment>
<organism evidence="6 7">
    <name type="scientific">Tieghemostelium lacteum</name>
    <name type="common">Slime mold</name>
    <name type="synonym">Dictyostelium lacteum</name>
    <dbReference type="NCBI Taxonomy" id="361077"/>
    <lineage>
        <taxon>Eukaryota</taxon>
        <taxon>Amoebozoa</taxon>
        <taxon>Evosea</taxon>
        <taxon>Eumycetozoa</taxon>
        <taxon>Dictyostelia</taxon>
        <taxon>Dictyosteliales</taxon>
        <taxon>Raperosteliaceae</taxon>
        <taxon>Tieghemostelium</taxon>
    </lineage>
</organism>
<dbReference type="STRING" id="361077.A0A151Z4E1"/>
<dbReference type="InterPro" id="IPR045078">
    <property type="entry name" value="TST/MPST-like"/>
</dbReference>
<dbReference type="GO" id="GO:0004792">
    <property type="term" value="F:thiosulfate-cyanide sulfurtransferase activity"/>
    <property type="evidence" value="ECO:0007669"/>
    <property type="project" value="TreeGrafter"/>
</dbReference>
<sequence length="331" mass="37858">MFFRNFKFNKVGQTSITLLTNNNLTSNTRISYSKVFYSTTIKMSKENLFVSPKWLNDNFERVKILDASWFMPAEKRDSRGEFQQKHIKNSKFFDIDEICDKTVKLPHNLPSVEFFEKEMQRLGIKNDDHVVIYDTRAQYVASARVWWTFLVFGHDQSKVSLLEGGLPNWEKSGYSVESGPIVNNQDASIQYKATYNGQLVRSKEEMLDNIQSKKFQVLDARPGDRFWGRIDEPRPGLRRGHIPNSLNIPWVDLLSKDGGYHTKEQLEKLFSDKGVNLNEPISTTCGSGTTAAVISLSLFKLGYPIPPIYDGSWSEYGQPSLKLPASCSNDQ</sequence>
<dbReference type="FunFam" id="3.40.250.10:FF:000001">
    <property type="entry name" value="Sulfurtransferase"/>
    <property type="match status" value="1"/>
</dbReference>